<evidence type="ECO:0000313" key="8">
    <source>
        <dbReference type="EMBL" id="GIM27602.1"/>
    </source>
</evidence>
<dbReference type="GO" id="GO:0012505">
    <property type="term" value="C:endomembrane system"/>
    <property type="evidence" value="ECO:0007669"/>
    <property type="project" value="UniProtKB-SubCell"/>
</dbReference>
<evidence type="ECO:0000256" key="4">
    <source>
        <dbReference type="ARBA" id="ARBA00022989"/>
    </source>
</evidence>
<dbReference type="InterPro" id="IPR004254">
    <property type="entry name" value="AdipoR/HlyIII-related"/>
</dbReference>
<evidence type="ECO:0000313" key="9">
    <source>
        <dbReference type="Proteomes" id="UP000679179"/>
    </source>
</evidence>
<keyword evidence="6" id="KW-0479">Metal-binding</keyword>
<feature type="binding site" evidence="6">
    <location>
        <position position="192"/>
    </location>
    <ligand>
        <name>Zn(2+)</name>
        <dbReference type="ChEBI" id="CHEBI:29105"/>
    </ligand>
</feature>
<evidence type="ECO:0000256" key="2">
    <source>
        <dbReference type="ARBA" id="ARBA00008488"/>
    </source>
</evidence>
<dbReference type="PANTHER" id="PTHR20855">
    <property type="entry name" value="ADIPOR/PROGESTIN RECEPTOR-RELATED"/>
    <property type="match status" value="1"/>
</dbReference>
<organism evidence="8 9">
    <name type="scientific">Clostridium polyendosporum</name>
    <dbReference type="NCBI Taxonomy" id="69208"/>
    <lineage>
        <taxon>Bacteria</taxon>
        <taxon>Bacillati</taxon>
        <taxon>Bacillota</taxon>
        <taxon>Clostridia</taxon>
        <taxon>Eubacteriales</taxon>
        <taxon>Clostridiaceae</taxon>
        <taxon>Clostridium</taxon>
    </lineage>
</organism>
<sequence>MEDNFYTKKEEIVNAITHGIGACLAIAALVILIVFAVLKGTIWHIVSFSIYGAMLVILYMGSTLYHSLTNKKAKKLFRKFDHMSIFLLIAGTYTPYCLTVLRGYLGWTIFGIVWGCTILGVSLKAFYIGKKEILSTLLYIVMGWLIIIAIKQLYLLMTFSGFIFLVLGGVSYTLGTYFFIKDRMSYNHGIWHLFVMAGSIFHFFSVISLLYVR</sequence>
<name>A0A919VEZ2_9CLOT</name>
<accession>A0A919VEZ2</accession>
<evidence type="ECO:0000256" key="7">
    <source>
        <dbReference type="SAM" id="Phobius"/>
    </source>
</evidence>
<feature type="transmembrane region" description="Helical" evidence="7">
    <location>
        <begin position="83"/>
        <end position="101"/>
    </location>
</feature>
<evidence type="ECO:0000256" key="1">
    <source>
        <dbReference type="ARBA" id="ARBA00004127"/>
    </source>
</evidence>
<dbReference type="EMBL" id="BOPZ01000002">
    <property type="protein sequence ID" value="GIM27602.1"/>
    <property type="molecule type" value="Genomic_DNA"/>
</dbReference>
<dbReference type="PANTHER" id="PTHR20855:SF129">
    <property type="entry name" value="HEMOLYSIN-3 HOMOLOG"/>
    <property type="match status" value="1"/>
</dbReference>
<protein>
    <submittedName>
        <fullName evidence="8">Hemolysin D</fullName>
    </submittedName>
</protein>
<feature type="transmembrane region" description="Helical" evidence="7">
    <location>
        <begin position="12"/>
        <end position="36"/>
    </location>
</feature>
<keyword evidence="6" id="KW-0862">Zinc</keyword>
<keyword evidence="4 7" id="KW-1133">Transmembrane helix</keyword>
<feature type="transmembrane region" description="Helical" evidence="7">
    <location>
        <begin position="133"/>
        <end position="150"/>
    </location>
</feature>
<comment type="caution">
    <text evidence="8">The sequence shown here is derived from an EMBL/GenBank/DDBJ whole genome shotgun (WGS) entry which is preliminary data.</text>
</comment>
<dbReference type="InterPro" id="IPR005744">
    <property type="entry name" value="Hy-lIII"/>
</dbReference>
<comment type="subcellular location">
    <subcellularLocation>
        <location evidence="1">Endomembrane system</location>
        <topology evidence="1">Multi-pass membrane protein</topology>
    </subcellularLocation>
</comment>
<feature type="transmembrane region" description="Helical" evidence="7">
    <location>
        <begin position="191"/>
        <end position="212"/>
    </location>
</feature>
<proteinExistence type="inferred from homology"/>
<evidence type="ECO:0000256" key="3">
    <source>
        <dbReference type="ARBA" id="ARBA00022692"/>
    </source>
</evidence>
<feature type="transmembrane region" description="Helical" evidence="7">
    <location>
        <begin position="156"/>
        <end position="179"/>
    </location>
</feature>
<feature type="transmembrane region" description="Helical" evidence="7">
    <location>
        <begin position="107"/>
        <end position="126"/>
    </location>
</feature>
<dbReference type="Proteomes" id="UP000679179">
    <property type="component" value="Unassembled WGS sequence"/>
</dbReference>
<gene>
    <name evidence="8" type="ORF">CPJCM30710_02680</name>
</gene>
<feature type="binding site" evidence="6">
    <location>
        <position position="66"/>
    </location>
    <ligand>
        <name>Zn(2+)</name>
        <dbReference type="ChEBI" id="CHEBI:29105"/>
    </ligand>
</feature>
<keyword evidence="9" id="KW-1185">Reference proteome</keyword>
<dbReference type="GO" id="GO:0046872">
    <property type="term" value="F:metal ion binding"/>
    <property type="evidence" value="ECO:0007669"/>
    <property type="project" value="UniProtKB-KW"/>
</dbReference>
<dbReference type="GO" id="GO:0016020">
    <property type="term" value="C:membrane"/>
    <property type="evidence" value="ECO:0007669"/>
    <property type="project" value="InterPro"/>
</dbReference>
<evidence type="ECO:0000256" key="5">
    <source>
        <dbReference type="ARBA" id="ARBA00023136"/>
    </source>
</evidence>
<reference evidence="8" key="1">
    <citation type="submission" date="2021-03" db="EMBL/GenBank/DDBJ databases">
        <title>Taxonomic study of Clostridium polyendosporum from meadow-gley soil under rice.</title>
        <authorList>
            <person name="Kobayashi H."/>
            <person name="Tanizawa Y."/>
            <person name="Yagura M."/>
        </authorList>
    </citation>
    <scope>NUCLEOTIDE SEQUENCE</scope>
    <source>
        <strain evidence="8">JCM 30710</strain>
    </source>
</reference>
<comment type="similarity">
    <text evidence="2">Belongs to the UPF0073 (Hly-III) family.</text>
</comment>
<dbReference type="AlphaFoldDB" id="A0A919VEZ2"/>
<dbReference type="GO" id="GO:0140911">
    <property type="term" value="F:pore-forming activity"/>
    <property type="evidence" value="ECO:0007669"/>
    <property type="project" value="InterPro"/>
</dbReference>
<evidence type="ECO:0000256" key="6">
    <source>
        <dbReference type="PIRSR" id="PIRSR604254-1"/>
    </source>
</evidence>
<dbReference type="Pfam" id="PF03006">
    <property type="entry name" value="HlyIII"/>
    <property type="match status" value="1"/>
</dbReference>
<dbReference type="RefSeq" id="WP_212902363.1">
    <property type="nucleotide sequence ID" value="NZ_BOPZ01000002.1"/>
</dbReference>
<dbReference type="NCBIfam" id="TIGR01065">
    <property type="entry name" value="hlyIII"/>
    <property type="match status" value="1"/>
</dbReference>
<feature type="binding site" evidence="6">
    <location>
        <position position="188"/>
    </location>
    <ligand>
        <name>Zn(2+)</name>
        <dbReference type="ChEBI" id="CHEBI:29105"/>
    </ligand>
</feature>
<feature type="transmembrane region" description="Helical" evidence="7">
    <location>
        <begin position="42"/>
        <end position="62"/>
    </location>
</feature>
<keyword evidence="5 7" id="KW-0472">Membrane</keyword>
<keyword evidence="3 7" id="KW-0812">Transmembrane</keyword>